<dbReference type="Gene3D" id="3.40.960.10">
    <property type="entry name" value="VSR Endonuclease"/>
    <property type="match status" value="1"/>
</dbReference>
<dbReference type="GO" id="GO:0004519">
    <property type="term" value="F:endonuclease activity"/>
    <property type="evidence" value="ECO:0007669"/>
    <property type="project" value="UniProtKB-KW"/>
</dbReference>
<reference evidence="8" key="1">
    <citation type="journal article" date="2019" name="Int. J. Syst. Evol. Microbiol.">
        <title>The Global Catalogue of Microorganisms (GCM) 10K type strain sequencing project: providing services to taxonomists for standard genome sequencing and annotation.</title>
        <authorList>
            <consortium name="The Broad Institute Genomics Platform"/>
            <consortium name="The Broad Institute Genome Sequencing Center for Infectious Disease"/>
            <person name="Wu L."/>
            <person name="Ma J."/>
        </authorList>
    </citation>
    <scope>NUCLEOTIDE SEQUENCE [LARGE SCALE GENOMIC DNA]</scope>
    <source>
        <strain evidence="8">CGMCC 4.7277</strain>
    </source>
</reference>
<evidence type="ECO:0000256" key="4">
    <source>
        <dbReference type="ARBA" id="ARBA00022801"/>
    </source>
</evidence>
<name>A0ABW0QBJ6_9BURK</name>
<dbReference type="SUPFAM" id="SSF52980">
    <property type="entry name" value="Restriction endonuclease-like"/>
    <property type="match status" value="1"/>
</dbReference>
<keyword evidence="3" id="KW-0227">DNA damage</keyword>
<keyword evidence="8" id="KW-1185">Reference proteome</keyword>
<proteinExistence type="inferred from homology"/>
<keyword evidence="4" id="KW-0378">Hydrolase</keyword>
<dbReference type="Proteomes" id="UP001596084">
    <property type="component" value="Unassembled WGS sequence"/>
</dbReference>
<keyword evidence="2 7" id="KW-0255">Endonuclease</keyword>
<dbReference type="NCBIfam" id="TIGR00632">
    <property type="entry name" value="vsr"/>
    <property type="match status" value="1"/>
</dbReference>
<protein>
    <submittedName>
        <fullName evidence="7">Very short patch repair endonuclease</fullName>
    </submittedName>
</protein>
<comment type="similarity">
    <text evidence="6">Belongs to the Vsr family.</text>
</comment>
<evidence type="ECO:0000256" key="3">
    <source>
        <dbReference type="ARBA" id="ARBA00022763"/>
    </source>
</evidence>
<sequence length="161" mass="18211">MADVVDKATRSRMMAGIQSRNTKPETIIRKGLHARGFRYSLHPKNISGKPDIVMPKWRVVIFVHGCFWHRHGCSLSKMPTTNAAFWDSKLAANQRRDDLLKQQLAEAGWRVATVWECATRGKTAVDNLPELFDRLAAWIRDQAKSPTLEIAASNFPALSVR</sequence>
<evidence type="ECO:0000256" key="2">
    <source>
        <dbReference type="ARBA" id="ARBA00022759"/>
    </source>
</evidence>
<evidence type="ECO:0000256" key="5">
    <source>
        <dbReference type="ARBA" id="ARBA00023204"/>
    </source>
</evidence>
<gene>
    <name evidence="7" type="ORF">ACFPP7_13570</name>
</gene>
<dbReference type="CDD" id="cd00221">
    <property type="entry name" value="Vsr"/>
    <property type="match status" value="1"/>
</dbReference>
<keyword evidence="1" id="KW-0540">Nuclease</keyword>
<organism evidence="7 8">
    <name type="scientific">Polaromonas jejuensis</name>
    <dbReference type="NCBI Taxonomy" id="457502"/>
    <lineage>
        <taxon>Bacteria</taxon>
        <taxon>Pseudomonadati</taxon>
        <taxon>Pseudomonadota</taxon>
        <taxon>Betaproteobacteria</taxon>
        <taxon>Burkholderiales</taxon>
        <taxon>Comamonadaceae</taxon>
        <taxon>Polaromonas</taxon>
    </lineage>
</organism>
<evidence type="ECO:0000256" key="1">
    <source>
        <dbReference type="ARBA" id="ARBA00022722"/>
    </source>
</evidence>
<dbReference type="EMBL" id="JBHSMX010000020">
    <property type="protein sequence ID" value="MFC5521933.1"/>
    <property type="molecule type" value="Genomic_DNA"/>
</dbReference>
<dbReference type="RefSeq" id="WP_084389566.1">
    <property type="nucleotide sequence ID" value="NZ_JBHSMX010000020.1"/>
</dbReference>
<accession>A0ABW0QBJ6</accession>
<dbReference type="InterPro" id="IPR004603">
    <property type="entry name" value="DNA_mismatch_endonuc_vsr"/>
</dbReference>
<evidence type="ECO:0000256" key="6">
    <source>
        <dbReference type="ARBA" id="ARBA00029466"/>
    </source>
</evidence>
<keyword evidence="5" id="KW-0234">DNA repair</keyword>
<comment type="caution">
    <text evidence="7">The sequence shown here is derived from an EMBL/GenBank/DDBJ whole genome shotgun (WGS) entry which is preliminary data.</text>
</comment>
<dbReference type="InterPro" id="IPR011335">
    <property type="entry name" value="Restrct_endonuc-II-like"/>
</dbReference>
<evidence type="ECO:0000313" key="7">
    <source>
        <dbReference type="EMBL" id="MFC5521933.1"/>
    </source>
</evidence>
<dbReference type="Pfam" id="PF03852">
    <property type="entry name" value="Vsr"/>
    <property type="match status" value="1"/>
</dbReference>
<evidence type="ECO:0000313" key="8">
    <source>
        <dbReference type="Proteomes" id="UP001596084"/>
    </source>
</evidence>